<evidence type="ECO:0000313" key="1">
    <source>
        <dbReference type="EMBL" id="MEQ4486315.1"/>
    </source>
</evidence>
<organism evidence="1 2">
    <name type="scientific">Cohnella silvisoli</name>
    <dbReference type="NCBI Taxonomy" id="2873699"/>
    <lineage>
        <taxon>Bacteria</taxon>
        <taxon>Bacillati</taxon>
        <taxon>Bacillota</taxon>
        <taxon>Bacilli</taxon>
        <taxon>Bacillales</taxon>
        <taxon>Paenibacillaceae</taxon>
        <taxon>Cohnella</taxon>
    </lineage>
</organism>
<dbReference type="InterPro" id="IPR014903">
    <property type="entry name" value="DUF1796"/>
</dbReference>
<dbReference type="RefSeq" id="WP_232190212.1">
    <property type="nucleotide sequence ID" value="NZ_JAIOAP010000029.1"/>
</dbReference>
<comment type="caution">
    <text evidence="1">The sequence shown here is derived from an EMBL/GenBank/DDBJ whole genome shotgun (WGS) entry which is preliminary data.</text>
</comment>
<name>A0ABV1L1S9_9BACL</name>
<sequence>MRLDDLKGEYDATFSLGDLCLSSLQLKKNGLRPFSGVLDWMSSSNLSDVNLLLRNRFIGFFDYENLTVLGMAYEDFICVKDNGYNLVSNHDFRLNDNTISNLSGYSKVMEKYNRRIARFLDKAQTCKKILYVRTEGDFEDVAALQQALSGIVKHDFRILHVIHDNVGGIVELNWPLEKVCAVKLPNAEIWLGNDSLWTAMFEGIQLRDSDSEE</sequence>
<dbReference type="Proteomes" id="UP001493487">
    <property type="component" value="Unassembled WGS sequence"/>
</dbReference>
<proteinExistence type="predicted"/>
<reference evidence="1 2" key="1">
    <citation type="journal article" date="2023" name="Genome Announc.">
        <title>Pan-Genome Analyses of the Genus Cohnella and Proposal of the Novel Species Cohnella silvisoli sp. nov., Isolated from Forest Soil.</title>
        <authorList>
            <person name="Wang C."/>
            <person name="Mao L."/>
            <person name="Bao G."/>
            <person name="Zhu H."/>
        </authorList>
    </citation>
    <scope>NUCLEOTIDE SEQUENCE [LARGE SCALE GENOMIC DNA]</scope>
    <source>
        <strain evidence="1 2">NL03-T5-1</strain>
    </source>
</reference>
<accession>A0ABV1L1S9</accession>
<evidence type="ECO:0000313" key="2">
    <source>
        <dbReference type="Proteomes" id="UP001493487"/>
    </source>
</evidence>
<dbReference type="Pfam" id="PF08795">
    <property type="entry name" value="DUF1796"/>
    <property type="match status" value="1"/>
</dbReference>
<keyword evidence="2" id="KW-1185">Reference proteome</keyword>
<protein>
    <submittedName>
        <fullName evidence="1">DUF1796 family putative cysteine peptidase</fullName>
    </submittedName>
</protein>
<gene>
    <name evidence="1" type="ORF">QJS35_28425</name>
</gene>
<dbReference type="EMBL" id="JASKHM010000020">
    <property type="protein sequence ID" value="MEQ4486315.1"/>
    <property type="molecule type" value="Genomic_DNA"/>
</dbReference>